<dbReference type="EMBL" id="JXXR01000005">
    <property type="protein sequence ID" value="KJY75815.1"/>
    <property type="molecule type" value="Genomic_DNA"/>
</dbReference>
<feature type="chain" id="PRO_5032845849" evidence="1">
    <location>
        <begin position="20"/>
        <end position="109"/>
    </location>
</feature>
<dbReference type="InterPro" id="IPR046034">
    <property type="entry name" value="DUF5992"/>
</dbReference>
<proteinExistence type="predicted"/>
<evidence type="ECO:0000256" key="1">
    <source>
        <dbReference type="SAM" id="SignalP"/>
    </source>
</evidence>
<keyword evidence="1" id="KW-0732">Signal</keyword>
<evidence type="ECO:0000313" key="2">
    <source>
        <dbReference type="EMBL" id="KJY75815.1"/>
    </source>
</evidence>
<dbReference type="AlphaFoldDB" id="A0A837G8X3"/>
<feature type="signal peptide" evidence="1">
    <location>
        <begin position="1"/>
        <end position="19"/>
    </location>
</feature>
<organism evidence="2">
    <name type="scientific">Vibrio coralliilyticus</name>
    <dbReference type="NCBI Taxonomy" id="190893"/>
    <lineage>
        <taxon>Bacteria</taxon>
        <taxon>Pseudomonadati</taxon>
        <taxon>Pseudomonadota</taxon>
        <taxon>Gammaproteobacteria</taxon>
        <taxon>Vibrionales</taxon>
        <taxon>Vibrionaceae</taxon>
        <taxon>Vibrio</taxon>
    </lineage>
</organism>
<sequence length="109" mass="11430">MIRGIASLALVLLSNFALASGAFIAEGSTIESIANTSNNIDSFSISVKGGTGVCGNTTILFPRNATTSSEVHRRAYSTALTAFSMGAKVKVYNYIGSDCQNAAYIQIVR</sequence>
<reference evidence="2" key="1">
    <citation type="journal article" date="2015" name="BMC Genomics">
        <title>Genome mining reveals unlocked bioactive potential of marine Gram-negative bacteria.</title>
        <authorList>
            <person name="Machado H."/>
            <person name="Sonnenschein E.C."/>
            <person name="Melchiorsen J."/>
            <person name="Gram L."/>
        </authorList>
    </citation>
    <scope>NUCLEOTIDE SEQUENCE</scope>
    <source>
        <strain evidence="2">S2052</strain>
    </source>
</reference>
<comment type="caution">
    <text evidence="2">The sequence shown here is derived from an EMBL/GenBank/DDBJ whole genome shotgun (WGS) entry which is preliminary data.</text>
</comment>
<protein>
    <submittedName>
        <fullName evidence="2">Uncharacterized protein</fullName>
    </submittedName>
</protein>
<dbReference type="Pfam" id="PF19454">
    <property type="entry name" value="DUF5992"/>
    <property type="match status" value="1"/>
</dbReference>
<gene>
    <name evidence="2" type="ORF">TW71_07125</name>
</gene>
<accession>A0A837G8X3</accession>
<name>A0A837G8X3_9VIBR</name>